<accession>A0A815IWX1</accession>
<comment type="caution">
    <text evidence="2">The sequence shown here is derived from an EMBL/GenBank/DDBJ whole genome shotgun (WGS) entry which is preliminary data.</text>
</comment>
<feature type="signal peptide" evidence="1">
    <location>
        <begin position="1"/>
        <end position="17"/>
    </location>
</feature>
<protein>
    <submittedName>
        <fullName evidence="2">Uncharacterized protein</fullName>
    </submittedName>
</protein>
<dbReference type="Proteomes" id="UP000663870">
    <property type="component" value="Unassembled WGS sequence"/>
</dbReference>
<gene>
    <name evidence="3" type="ORF">JXQ802_LOCUS49427</name>
    <name evidence="2" type="ORF">PYM288_LOCUS33327</name>
</gene>
<keyword evidence="5" id="KW-1185">Reference proteome</keyword>
<evidence type="ECO:0000313" key="4">
    <source>
        <dbReference type="Proteomes" id="UP000663854"/>
    </source>
</evidence>
<evidence type="ECO:0000256" key="1">
    <source>
        <dbReference type="SAM" id="SignalP"/>
    </source>
</evidence>
<dbReference type="EMBL" id="CAJNOH010004462">
    <property type="protein sequence ID" value="CAF1370398.1"/>
    <property type="molecule type" value="Genomic_DNA"/>
</dbReference>
<proteinExistence type="predicted"/>
<feature type="chain" id="PRO_5036411771" evidence="1">
    <location>
        <begin position="18"/>
        <end position="291"/>
    </location>
</feature>
<dbReference type="EMBL" id="CAJNOL010005893">
    <property type="protein sequence ID" value="CAF1611374.1"/>
    <property type="molecule type" value="Genomic_DNA"/>
</dbReference>
<reference evidence="2" key="1">
    <citation type="submission" date="2021-02" db="EMBL/GenBank/DDBJ databases">
        <authorList>
            <person name="Nowell W R."/>
        </authorList>
    </citation>
    <scope>NUCLEOTIDE SEQUENCE</scope>
</reference>
<evidence type="ECO:0000313" key="5">
    <source>
        <dbReference type="Proteomes" id="UP000663870"/>
    </source>
</evidence>
<keyword evidence="1" id="KW-0732">Signal</keyword>
<evidence type="ECO:0000313" key="3">
    <source>
        <dbReference type="EMBL" id="CAF1611374.1"/>
    </source>
</evidence>
<sequence>MFLILLLVLKHIQDGYSLKCIDRSSIQILRSEFTSNNKLHILEKFSNKTIYSSVENYICHVRIHINYNKINGYIIVEFDHDTNYIYNYFSIETSFTLVKENDFIISDIEYRCLSYDICDLMFINKWIYYLVNISYETLQTSLNHLLESSIHSNICYVGNRLTECIDDAFHLAIKTDPTFVEPHIGRLFGYKHVLWGYTDRKGALQAWNDSWSTFNEHNITLTPLQSAYFNAIFQLFAYENVRDGEKAFLTSMLNLTRQYPLDNDAQTLLGLAYLNEANNGLSEAQTTETST</sequence>
<name>A0A815IWX1_9BILA</name>
<feature type="non-terminal residue" evidence="2">
    <location>
        <position position="1"/>
    </location>
</feature>
<organism evidence="2 4">
    <name type="scientific">Rotaria sordida</name>
    <dbReference type="NCBI Taxonomy" id="392033"/>
    <lineage>
        <taxon>Eukaryota</taxon>
        <taxon>Metazoa</taxon>
        <taxon>Spiralia</taxon>
        <taxon>Gnathifera</taxon>
        <taxon>Rotifera</taxon>
        <taxon>Eurotatoria</taxon>
        <taxon>Bdelloidea</taxon>
        <taxon>Philodinida</taxon>
        <taxon>Philodinidae</taxon>
        <taxon>Rotaria</taxon>
    </lineage>
</organism>
<dbReference type="AlphaFoldDB" id="A0A815IWX1"/>
<dbReference type="Proteomes" id="UP000663854">
    <property type="component" value="Unassembled WGS sequence"/>
</dbReference>
<evidence type="ECO:0000313" key="2">
    <source>
        <dbReference type="EMBL" id="CAF1370398.1"/>
    </source>
</evidence>